<sequence length="618" mass="67996">MATVAALMLCAAAALVQVGNAVETVYMVPLMGRRDNDSVTSSDKVKYTFVLTNTGETSIKVQIVGLNNITWINETITPPIDVQKGESKVHTFEDDSRSLRGSVYSNQTVMVRSDGKFQLQVFVDDHGYKEGFLGIPQSYLIDGPVEPFNASEYVTSTFCANGGYCQFAVSAFVNDTIVSIKFPHNVPFHITLCKQKTFINSVDDPAITMGAFDTIQFESTYDLSGVHIYSFQPIAVFVGSRNLTSNFAHTIEQLVPSSYWGKEYVVRSNAVSGYGDIVKLTSSWNKTQVSMTGFAPFVISNRAEVVARRLDSGTLTHIKASHEIQVMKVTGAAYARGNATNVSLTYVPPLEAFANVTKGKCYDGTNAKLHIITQRSLNITGLSAAIPTKLVPFTSVYEHVYEVGLGGNYSVPMVSTGVIMTGILQCDTALLPLVMRNNQESLTSPLIQKEVIVEEFGRECREGFHGESVYNETTSIISAHMLNLSATTLGDDILMLRAKVCGEGSLVFHTNSKSVHLLFSKFRMVIFECTQDQCTQPVSTASWFNKKADQCGDDMLMYWFRLINASQLCYGEGVMPDKSKMCNDPNLNPKLESKRYNLSESPTKILMSGLTASAMFNY</sequence>
<reference evidence="3" key="2">
    <citation type="submission" date="2020-11" db="EMBL/GenBank/DDBJ databases">
        <authorList>
            <person name="McCartney M.A."/>
            <person name="Auch B."/>
            <person name="Kono T."/>
            <person name="Mallez S."/>
            <person name="Becker A."/>
            <person name="Gohl D.M."/>
            <person name="Silverstein K.A.T."/>
            <person name="Koren S."/>
            <person name="Bechman K.B."/>
            <person name="Herman A."/>
            <person name="Abrahante J.E."/>
            <person name="Garbe J."/>
        </authorList>
    </citation>
    <scope>NUCLEOTIDE SEQUENCE</scope>
    <source>
        <strain evidence="3">Duluth1</strain>
        <tissue evidence="3">Whole animal</tissue>
    </source>
</reference>
<keyword evidence="1" id="KW-0732">Signal</keyword>
<dbReference type="PANTHER" id="PTHR46534:SF1">
    <property type="entry name" value="IGGFC-BINDING PROTEIN N-TERMINAL DOMAIN-CONTAINING PROTEIN"/>
    <property type="match status" value="1"/>
</dbReference>
<evidence type="ECO:0000256" key="1">
    <source>
        <dbReference type="SAM" id="SignalP"/>
    </source>
</evidence>
<dbReference type="Proteomes" id="UP000828390">
    <property type="component" value="Unassembled WGS sequence"/>
</dbReference>
<evidence type="ECO:0000313" key="3">
    <source>
        <dbReference type="EMBL" id="KAH3841795.1"/>
    </source>
</evidence>
<keyword evidence="4" id="KW-1185">Reference proteome</keyword>
<feature type="non-terminal residue" evidence="3">
    <location>
        <position position="1"/>
    </location>
</feature>
<reference evidence="3" key="1">
    <citation type="journal article" date="2019" name="bioRxiv">
        <title>The Genome of the Zebra Mussel, Dreissena polymorpha: A Resource for Invasive Species Research.</title>
        <authorList>
            <person name="McCartney M.A."/>
            <person name="Auch B."/>
            <person name="Kono T."/>
            <person name="Mallez S."/>
            <person name="Zhang Y."/>
            <person name="Obille A."/>
            <person name="Becker A."/>
            <person name="Abrahante J.E."/>
            <person name="Garbe J."/>
            <person name="Badalamenti J.P."/>
            <person name="Herman A."/>
            <person name="Mangelson H."/>
            <person name="Liachko I."/>
            <person name="Sullivan S."/>
            <person name="Sone E.D."/>
            <person name="Koren S."/>
            <person name="Silverstein K.A.T."/>
            <person name="Beckman K.B."/>
            <person name="Gohl D.M."/>
        </authorList>
    </citation>
    <scope>NUCLEOTIDE SEQUENCE</scope>
    <source>
        <strain evidence="3">Duluth1</strain>
        <tissue evidence="3">Whole animal</tissue>
    </source>
</reference>
<proteinExistence type="predicted"/>
<comment type="caution">
    <text evidence="3">The sequence shown here is derived from an EMBL/GenBank/DDBJ whole genome shotgun (WGS) entry which is preliminary data.</text>
</comment>
<organism evidence="3 4">
    <name type="scientific">Dreissena polymorpha</name>
    <name type="common">Zebra mussel</name>
    <name type="synonym">Mytilus polymorpha</name>
    <dbReference type="NCBI Taxonomy" id="45954"/>
    <lineage>
        <taxon>Eukaryota</taxon>
        <taxon>Metazoa</taxon>
        <taxon>Spiralia</taxon>
        <taxon>Lophotrochozoa</taxon>
        <taxon>Mollusca</taxon>
        <taxon>Bivalvia</taxon>
        <taxon>Autobranchia</taxon>
        <taxon>Heteroconchia</taxon>
        <taxon>Euheterodonta</taxon>
        <taxon>Imparidentia</taxon>
        <taxon>Neoheterodontei</taxon>
        <taxon>Myida</taxon>
        <taxon>Dreissenoidea</taxon>
        <taxon>Dreissenidae</taxon>
        <taxon>Dreissena</taxon>
    </lineage>
</organism>
<dbReference type="PANTHER" id="PTHR46534">
    <property type="entry name" value="IGGFC_BINDING DOMAIN-CONTAINING PROTEIN"/>
    <property type="match status" value="1"/>
</dbReference>
<protein>
    <recommendedName>
        <fullName evidence="2">IgGFc-binding protein N-terminal domain-containing protein</fullName>
    </recommendedName>
</protein>
<feature type="domain" description="IgGFc-binding protein N-terminal" evidence="2">
    <location>
        <begin position="152"/>
        <end position="375"/>
    </location>
</feature>
<dbReference type="InterPro" id="IPR035234">
    <property type="entry name" value="IgGFc-bd_N"/>
</dbReference>
<dbReference type="AlphaFoldDB" id="A0A9D4KLK2"/>
<dbReference type="EMBL" id="JAIWYP010000004">
    <property type="protein sequence ID" value="KAH3841795.1"/>
    <property type="molecule type" value="Genomic_DNA"/>
</dbReference>
<accession>A0A9D4KLK2</accession>
<name>A0A9D4KLK2_DREPO</name>
<evidence type="ECO:0000313" key="4">
    <source>
        <dbReference type="Proteomes" id="UP000828390"/>
    </source>
</evidence>
<gene>
    <name evidence="3" type="ORF">DPMN_115275</name>
</gene>
<feature type="chain" id="PRO_5038932035" description="IgGFc-binding protein N-terminal domain-containing protein" evidence="1">
    <location>
        <begin position="22"/>
        <end position="618"/>
    </location>
</feature>
<evidence type="ECO:0000259" key="2">
    <source>
        <dbReference type="Pfam" id="PF17517"/>
    </source>
</evidence>
<dbReference type="Pfam" id="PF17517">
    <property type="entry name" value="IgGFc_binding"/>
    <property type="match status" value="1"/>
</dbReference>
<feature type="signal peptide" evidence="1">
    <location>
        <begin position="1"/>
        <end position="21"/>
    </location>
</feature>